<evidence type="ECO:0000256" key="4">
    <source>
        <dbReference type="ARBA" id="ARBA00023163"/>
    </source>
</evidence>
<dbReference type="GO" id="GO:0043565">
    <property type="term" value="F:sequence-specific DNA binding"/>
    <property type="evidence" value="ECO:0007669"/>
    <property type="project" value="TreeGrafter"/>
</dbReference>
<organism evidence="6 7">
    <name type="scientific">Zavarzinia compransoris</name>
    <dbReference type="NCBI Taxonomy" id="1264899"/>
    <lineage>
        <taxon>Bacteria</taxon>
        <taxon>Pseudomonadati</taxon>
        <taxon>Pseudomonadota</taxon>
        <taxon>Alphaproteobacteria</taxon>
        <taxon>Rhodospirillales</taxon>
        <taxon>Zavarziniaceae</taxon>
        <taxon>Zavarzinia</taxon>
    </lineage>
</organism>
<dbReference type="Gene3D" id="3.40.190.290">
    <property type="match status" value="1"/>
</dbReference>
<dbReference type="AlphaFoldDB" id="A0A317E7E9"/>
<feature type="domain" description="HTH lysR-type" evidence="5">
    <location>
        <begin position="30"/>
        <end position="87"/>
    </location>
</feature>
<keyword evidence="3" id="KW-0238">DNA-binding</keyword>
<dbReference type="InterPro" id="IPR036390">
    <property type="entry name" value="WH_DNA-bd_sf"/>
</dbReference>
<proteinExistence type="inferred from homology"/>
<evidence type="ECO:0000256" key="2">
    <source>
        <dbReference type="ARBA" id="ARBA00023015"/>
    </source>
</evidence>
<dbReference type="GO" id="GO:0006351">
    <property type="term" value="P:DNA-templated transcription"/>
    <property type="evidence" value="ECO:0007669"/>
    <property type="project" value="TreeGrafter"/>
</dbReference>
<dbReference type="PANTHER" id="PTHR30537:SF3">
    <property type="entry name" value="TRANSCRIPTIONAL REGULATORY PROTEIN"/>
    <property type="match status" value="1"/>
</dbReference>
<keyword evidence="2" id="KW-0805">Transcription regulation</keyword>
<keyword evidence="4" id="KW-0804">Transcription</keyword>
<dbReference type="EMBL" id="QGLF01000002">
    <property type="protein sequence ID" value="PWR22200.1"/>
    <property type="molecule type" value="Genomic_DNA"/>
</dbReference>
<dbReference type="SUPFAM" id="SSF53850">
    <property type="entry name" value="Periplasmic binding protein-like II"/>
    <property type="match status" value="1"/>
</dbReference>
<dbReference type="PROSITE" id="PS50931">
    <property type="entry name" value="HTH_LYSR"/>
    <property type="match status" value="1"/>
</dbReference>
<keyword evidence="7" id="KW-1185">Reference proteome</keyword>
<sequence length="333" mass="35151">MRFLGGCGNRIALCRGLRGASTAAMSWTMQDWDDLKIALAIARHGTLTAAGRALGLNQSTMGRRLSALEAAVGRPLFERQGTSLVATELGARVVAAAEHMAGTVAELSVELAGGPLPLEGVLRLSAPELLIAPFLAPRLAPFVSSHPGLALELVSDERPPVLARRDSDIALRFALPDQAELFVRRVAFVAFAVYAAPRYVLAAGLDPEERRSPVAGTFAGCDAIGPPPELSGAADAQWFAQIARGARPALRVDGTPAQLAAVKAGLGLALLPCFIGDDEGLTRLTAPGACPLREVWLAVHRDLRHAPRLRATIDQISAIMKRDRPALMGAPRP</sequence>
<dbReference type="InterPro" id="IPR058163">
    <property type="entry name" value="LysR-type_TF_proteobact-type"/>
</dbReference>
<evidence type="ECO:0000256" key="1">
    <source>
        <dbReference type="ARBA" id="ARBA00009437"/>
    </source>
</evidence>
<evidence type="ECO:0000313" key="7">
    <source>
        <dbReference type="Proteomes" id="UP000246077"/>
    </source>
</evidence>
<evidence type="ECO:0000259" key="5">
    <source>
        <dbReference type="PROSITE" id="PS50931"/>
    </source>
</evidence>
<evidence type="ECO:0000256" key="3">
    <source>
        <dbReference type="ARBA" id="ARBA00023125"/>
    </source>
</evidence>
<dbReference type="SUPFAM" id="SSF46785">
    <property type="entry name" value="Winged helix' DNA-binding domain"/>
    <property type="match status" value="1"/>
</dbReference>
<dbReference type="GO" id="GO:0003700">
    <property type="term" value="F:DNA-binding transcription factor activity"/>
    <property type="evidence" value="ECO:0007669"/>
    <property type="project" value="InterPro"/>
</dbReference>
<dbReference type="OrthoDB" id="7333438at2"/>
<reference evidence="7" key="1">
    <citation type="submission" date="2018-05" db="EMBL/GenBank/DDBJ databases">
        <title>Zavarzinia sp. HR-AS.</title>
        <authorList>
            <person name="Lee Y."/>
            <person name="Jeon C.O."/>
        </authorList>
    </citation>
    <scope>NUCLEOTIDE SEQUENCE [LARGE SCALE GENOMIC DNA]</scope>
    <source>
        <strain evidence="7">DSM 1231</strain>
    </source>
</reference>
<dbReference type="Gene3D" id="1.10.10.10">
    <property type="entry name" value="Winged helix-like DNA-binding domain superfamily/Winged helix DNA-binding domain"/>
    <property type="match status" value="1"/>
</dbReference>
<dbReference type="InterPro" id="IPR036388">
    <property type="entry name" value="WH-like_DNA-bd_sf"/>
</dbReference>
<comment type="caution">
    <text evidence="6">The sequence shown here is derived from an EMBL/GenBank/DDBJ whole genome shotgun (WGS) entry which is preliminary data.</text>
</comment>
<dbReference type="InterPro" id="IPR005119">
    <property type="entry name" value="LysR_subst-bd"/>
</dbReference>
<dbReference type="Pfam" id="PF03466">
    <property type="entry name" value="LysR_substrate"/>
    <property type="match status" value="1"/>
</dbReference>
<dbReference type="InterPro" id="IPR000847">
    <property type="entry name" value="LysR_HTH_N"/>
</dbReference>
<protein>
    <submittedName>
        <fullName evidence="6">LysR family transcriptional regulator</fullName>
    </submittedName>
</protein>
<evidence type="ECO:0000313" key="6">
    <source>
        <dbReference type="EMBL" id="PWR22200.1"/>
    </source>
</evidence>
<dbReference type="Proteomes" id="UP000246077">
    <property type="component" value="Unassembled WGS sequence"/>
</dbReference>
<dbReference type="PANTHER" id="PTHR30537">
    <property type="entry name" value="HTH-TYPE TRANSCRIPTIONAL REGULATOR"/>
    <property type="match status" value="1"/>
</dbReference>
<dbReference type="Pfam" id="PF00126">
    <property type="entry name" value="HTH_1"/>
    <property type="match status" value="1"/>
</dbReference>
<comment type="similarity">
    <text evidence="1">Belongs to the LysR transcriptional regulatory family.</text>
</comment>
<name>A0A317E7E9_9PROT</name>
<gene>
    <name evidence="6" type="ORF">DKG75_09545</name>
</gene>
<accession>A0A317E7E9</accession>